<sequence>MRNKDTDQLPHVAYTKIKVNSDTESEGPFSDNESASALIREIETLAPASAAKRVSSEPQIINIADCTASEKLIHPAPAVKSLSESKDPTNTHRSVETKAPLGYGLEELNWQQADHKNDVNEPSELIPFPEALHSPNTNGARYDETQEPNATSTTELEKEVHVECAVASNLGSDSAGTAELWKDVTLECGETSRVGNESNPENEIKVNVKPTKTDTSSQTAESLDLGDAYKLALGTRGRQLSGRFLEQQKSMTDSIKASEDVKLLLSQLSAPRDMSPRVSANSEDFKAMDQIIPRRISLERNESSLSLDGSTISEIEGESVADRLKRQVEHDKKIIGTLYKELEEERNASAIAANQAMAMITRLQEEKAALHMEALQSIRMMEEQAEYDGEALQKANDLLTEREKQIQDLEYELELNRNQYGDVSLSGAFVTPTPRPESDAGELEVEKLGANYQESDMTAVSNSDYDQHDVNRTDEAPKILGGDINTGKISLVQFEDEKHHILRCLKILEEKLVMITKQEGYPGMRDGAFSTEEVLEASADQLDRMRASQENGGTEKDHLQRDTLLQTETPQDLPGLEDSQGESEAYGNFRSIRRASLDARLDAFGHELSVMSKKLEALEAEQNVMECSINSLEKGSEGFEFIQEIAVRLQELHSAHIRTRTEDLI</sequence>
<dbReference type="GO" id="GO:0080115">
    <property type="term" value="F:myosin XI tail binding"/>
    <property type="evidence" value="ECO:0007669"/>
    <property type="project" value="UniProtKB-ARBA"/>
</dbReference>
<evidence type="ECO:0000256" key="2">
    <source>
        <dbReference type="ARBA" id="ARBA00022692"/>
    </source>
</evidence>
<dbReference type="GO" id="GO:0016020">
    <property type="term" value="C:membrane"/>
    <property type="evidence" value="ECO:0007669"/>
    <property type="project" value="UniProtKB-SubCell"/>
</dbReference>
<feature type="region of interest" description="Disordered" evidence="6">
    <location>
        <begin position="1"/>
        <end position="32"/>
    </location>
</feature>
<name>A0A2G9IA23_9LAMI</name>
<keyword evidence="2" id="KW-0812">Transmembrane</keyword>
<keyword evidence="4" id="KW-0472">Membrane</keyword>
<evidence type="ECO:0000256" key="5">
    <source>
        <dbReference type="SAM" id="Coils"/>
    </source>
</evidence>
<dbReference type="STRING" id="429701.A0A2G9IA23"/>
<proteinExistence type="predicted"/>
<dbReference type="EMBL" id="NKXS01000071">
    <property type="protein sequence ID" value="PIN26601.1"/>
    <property type="molecule type" value="Genomic_DNA"/>
</dbReference>
<comment type="caution">
    <text evidence="8">The sequence shown here is derived from an EMBL/GenBank/DDBJ whole genome shotgun (WGS) entry which is preliminary data.</text>
</comment>
<dbReference type="InterPro" id="IPR007656">
    <property type="entry name" value="GTD-bd"/>
</dbReference>
<dbReference type="PROSITE" id="PS51775">
    <property type="entry name" value="GTD_BINDING"/>
    <property type="match status" value="1"/>
</dbReference>
<dbReference type="Pfam" id="PF04576">
    <property type="entry name" value="Zein-binding"/>
    <property type="match status" value="1"/>
</dbReference>
<evidence type="ECO:0000256" key="1">
    <source>
        <dbReference type="ARBA" id="ARBA00004167"/>
    </source>
</evidence>
<evidence type="ECO:0000256" key="3">
    <source>
        <dbReference type="ARBA" id="ARBA00022989"/>
    </source>
</evidence>
<feature type="coiled-coil region" evidence="5">
    <location>
        <begin position="353"/>
        <end position="419"/>
    </location>
</feature>
<dbReference type="OrthoDB" id="1047602at2759"/>
<accession>A0A2G9IA23</accession>
<feature type="region of interest" description="Disordered" evidence="6">
    <location>
        <begin position="128"/>
        <end position="156"/>
    </location>
</feature>
<protein>
    <recommendedName>
        <fullName evidence="7">GTD-binding domain-containing protein</fullName>
    </recommendedName>
</protein>
<dbReference type="PANTHER" id="PTHR31448">
    <property type="entry name" value="MYOSIN-BINDING PROTEIN 2"/>
    <property type="match status" value="1"/>
</dbReference>
<evidence type="ECO:0000256" key="6">
    <source>
        <dbReference type="SAM" id="MobiDB-lite"/>
    </source>
</evidence>
<dbReference type="PANTHER" id="PTHR31448:SF32">
    <property type="entry name" value="MYOSIN-BINDING PROTEIN 1"/>
    <property type="match status" value="1"/>
</dbReference>
<evidence type="ECO:0000313" key="8">
    <source>
        <dbReference type="EMBL" id="PIN26601.1"/>
    </source>
</evidence>
<evidence type="ECO:0000259" key="7">
    <source>
        <dbReference type="PROSITE" id="PS51775"/>
    </source>
</evidence>
<feature type="coiled-coil region" evidence="5">
    <location>
        <begin position="601"/>
        <end position="635"/>
    </location>
</feature>
<gene>
    <name evidence="8" type="ORF">CDL12_00631</name>
</gene>
<dbReference type="AlphaFoldDB" id="A0A2G9IA23"/>
<reference evidence="9" key="1">
    <citation type="journal article" date="2018" name="Gigascience">
        <title>Genome assembly of the Pink Ipe (Handroanthus impetiginosus, Bignoniaceae), a highly valued, ecologically keystone Neotropical timber forest tree.</title>
        <authorList>
            <person name="Silva-Junior O.B."/>
            <person name="Grattapaglia D."/>
            <person name="Novaes E."/>
            <person name="Collevatti R.G."/>
        </authorList>
    </citation>
    <scope>NUCLEOTIDE SEQUENCE [LARGE SCALE GENOMIC DNA]</scope>
    <source>
        <strain evidence="9">cv. UFG-1</strain>
    </source>
</reference>
<organism evidence="8 9">
    <name type="scientific">Handroanthus impetiginosus</name>
    <dbReference type="NCBI Taxonomy" id="429701"/>
    <lineage>
        <taxon>Eukaryota</taxon>
        <taxon>Viridiplantae</taxon>
        <taxon>Streptophyta</taxon>
        <taxon>Embryophyta</taxon>
        <taxon>Tracheophyta</taxon>
        <taxon>Spermatophyta</taxon>
        <taxon>Magnoliopsida</taxon>
        <taxon>eudicotyledons</taxon>
        <taxon>Gunneridae</taxon>
        <taxon>Pentapetalae</taxon>
        <taxon>asterids</taxon>
        <taxon>lamiids</taxon>
        <taxon>Lamiales</taxon>
        <taxon>Bignoniaceae</taxon>
        <taxon>Crescentiina</taxon>
        <taxon>Tabebuia alliance</taxon>
        <taxon>Handroanthus</taxon>
    </lineage>
</organism>
<evidence type="ECO:0000256" key="4">
    <source>
        <dbReference type="ARBA" id="ARBA00023136"/>
    </source>
</evidence>
<keyword evidence="3" id="KW-1133">Transmembrane helix</keyword>
<dbReference type="InterPro" id="IPR039306">
    <property type="entry name" value="MYOB"/>
</dbReference>
<comment type="subcellular location">
    <subcellularLocation>
        <location evidence="1">Membrane</location>
        <topology evidence="1">Single-pass membrane protein</topology>
    </subcellularLocation>
</comment>
<feature type="domain" description="GTD-binding" evidence="7">
    <location>
        <begin position="319"/>
        <end position="417"/>
    </location>
</feature>
<evidence type="ECO:0000313" key="9">
    <source>
        <dbReference type="Proteomes" id="UP000231279"/>
    </source>
</evidence>
<dbReference type="Proteomes" id="UP000231279">
    <property type="component" value="Unassembled WGS sequence"/>
</dbReference>
<keyword evidence="5" id="KW-0175">Coiled coil</keyword>
<keyword evidence="9" id="KW-1185">Reference proteome</keyword>